<evidence type="ECO:0000313" key="2">
    <source>
        <dbReference type="EMBL" id="RGQ52012.1"/>
    </source>
</evidence>
<dbReference type="Proteomes" id="UP000283738">
    <property type="component" value="Unassembled WGS sequence"/>
</dbReference>
<comment type="caution">
    <text evidence="2">The sequence shown here is derived from an EMBL/GenBank/DDBJ whole genome shotgun (WGS) entry which is preliminary data.</text>
</comment>
<gene>
    <name evidence="2" type="ORF">DWY96_04925</name>
</gene>
<evidence type="ECO:0000259" key="1">
    <source>
        <dbReference type="Pfam" id="PF06527"/>
    </source>
</evidence>
<accession>A0A412BDQ8</accession>
<dbReference type="AlphaFoldDB" id="A0A412BDQ8"/>
<dbReference type="EMBL" id="QRTF01000007">
    <property type="protein sequence ID" value="RGQ52012.1"/>
    <property type="molecule type" value="Genomic_DNA"/>
</dbReference>
<proteinExistence type="predicted"/>
<dbReference type="InterPro" id="IPR009492">
    <property type="entry name" value="TniQ"/>
</dbReference>
<name>A0A412BDQ8_9FIRM</name>
<organism evidence="2 3">
    <name type="scientific">Roseburia inulinivorans</name>
    <dbReference type="NCBI Taxonomy" id="360807"/>
    <lineage>
        <taxon>Bacteria</taxon>
        <taxon>Bacillati</taxon>
        <taxon>Bacillota</taxon>
        <taxon>Clostridia</taxon>
        <taxon>Lachnospirales</taxon>
        <taxon>Lachnospiraceae</taxon>
        <taxon>Roseburia</taxon>
    </lineage>
</organism>
<dbReference type="RefSeq" id="WP_118109169.1">
    <property type="nucleotide sequence ID" value="NZ_QRTF01000007.1"/>
</dbReference>
<dbReference type="Pfam" id="PF06527">
    <property type="entry name" value="TniQ"/>
    <property type="match status" value="1"/>
</dbReference>
<sequence length="197" mass="23539">MTIYFPEIYPDELVYSWLARYYIKTGYIRYCFVAEELFQNKNVRPDIEFVNQYTPTTLQAIVEKVPMQEVVERHTMFPYYGRFLSRERRNKAFAEMVQMKGNYHTLLPMPKRKGNVRRYLRYCPMCIQDDRSQYGETYWHRMHQLQGVTVCPVHRCYLLDSRVEITAKASPALTAAETVIFHTLSHSFPCQNDVEYT</sequence>
<evidence type="ECO:0000313" key="3">
    <source>
        <dbReference type="Proteomes" id="UP000283738"/>
    </source>
</evidence>
<protein>
    <recommendedName>
        <fullName evidence="1">TniQ domain-containing protein</fullName>
    </recommendedName>
</protein>
<reference evidence="2 3" key="1">
    <citation type="submission" date="2018-08" db="EMBL/GenBank/DDBJ databases">
        <title>A genome reference for cultivated species of the human gut microbiota.</title>
        <authorList>
            <person name="Zou Y."/>
            <person name="Xue W."/>
            <person name="Luo G."/>
        </authorList>
    </citation>
    <scope>NUCLEOTIDE SEQUENCE [LARGE SCALE GENOMIC DNA]</scope>
    <source>
        <strain evidence="2 3">AF28-15</strain>
    </source>
</reference>
<feature type="domain" description="TniQ" evidence="1">
    <location>
        <begin position="4"/>
        <end position="158"/>
    </location>
</feature>